<evidence type="ECO:0000256" key="13">
    <source>
        <dbReference type="ARBA" id="ARBA00048830"/>
    </source>
</evidence>
<evidence type="ECO:0000256" key="6">
    <source>
        <dbReference type="ARBA" id="ARBA00022664"/>
    </source>
</evidence>
<feature type="compositionally biased region" description="Basic and acidic residues" evidence="14">
    <location>
        <begin position="1410"/>
        <end position="1458"/>
    </location>
</feature>
<keyword evidence="6" id="KW-0507">mRNA processing</keyword>
<dbReference type="GO" id="GO:0006397">
    <property type="term" value="P:mRNA processing"/>
    <property type="evidence" value="ECO:0007669"/>
    <property type="project" value="UniProtKB-KW"/>
</dbReference>
<evidence type="ECO:0000256" key="12">
    <source>
        <dbReference type="ARBA" id="ARBA00023242"/>
    </source>
</evidence>
<evidence type="ECO:0000256" key="9">
    <source>
        <dbReference type="ARBA" id="ARBA00022741"/>
    </source>
</evidence>
<dbReference type="InterPro" id="IPR048840">
    <property type="entry name" value="PolA_pol_NTPase"/>
</dbReference>
<keyword evidence="10" id="KW-0067">ATP-binding</keyword>
<evidence type="ECO:0000256" key="5">
    <source>
        <dbReference type="ARBA" id="ARBA00012388"/>
    </source>
</evidence>
<feature type="domain" description="Poly(A) polymerase nucleotidyltransferase" evidence="17">
    <location>
        <begin position="1042"/>
        <end position="1129"/>
    </location>
</feature>
<comment type="subcellular location">
    <subcellularLocation>
        <location evidence="3">Nucleus</location>
    </subcellularLocation>
</comment>
<feature type="region of interest" description="Disordered" evidence="14">
    <location>
        <begin position="853"/>
        <end position="875"/>
    </location>
</feature>
<organism evidence="18 19">
    <name type="scientific">Camellia sinensis</name>
    <name type="common">Tea plant</name>
    <name type="synonym">Thea sinensis</name>
    <dbReference type="NCBI Taxonomy" id="4442"/>
    <lineage>
        <taxon>Eukaryota</taxon>
        <taxon>Viridiplantae</taxon>
        <taxon>Streptophyta</taxon>
        <taxon>Embryophyta</taxon>
        <taxon>Tracheophyta</taxon>
        <taxon>Spermatophyta</taxon>
        <taxon>Magnoliopsida</taxon>
        <taxon>eudicotyledons</taxon>
        <taxon>Gunneridae</taxon>
        <taxon>Pentapetalae</taxon>
        <taxon>asterids</taxon>
        <taxon>Ericales</taxon>
        <taxon>Theaceae</taxon>
        <taxon>Camellia</taxon>
    </lineage>
</organism>
<reference evidence="18 19" key="2">
    <citation type="submission" date="2020-07" db="EMBL/GenBank/DDBJ databases">
        <title>Genome assembly of wild tea tree DASZ reveals pedigree and selection history of tea varieties.</title>
        <authorList>
            <person name="Zhang W."/>
        </authorList>
    </citation>
    <scope>NUCLEOTIDE SEQUENCE [LARGE SCALE GENOMIC DNA]</scope>
    <source>
        <strain evidence="19">cv. G240</strain>
        <tissue evidence="18">Leaf</tissue>
    </source>
</reference>
<dbReference type="FunFam" id="3.30.460.10:FF:000002">
    <property type="entry name" value="Poly(A) polymerase alpha, putative"/>
    <property type="match status" value="1"/>
</dbReference>
<dbReference type="GO" id="GO:0031123">
    <property type="term" value="P:RNA 3'-end processing"/>
    <property type="evidence" value="ECO:0007669"/>
    <property type="project" value="InterPro"/>
</dbReference>
<feature type="domain" description="Poly(A) polymerase nucleotidyltransferase" evidence="17">
    <location>
        <begin position="21"/>
        <end position="215"/>
    </location>
</feature>
<feature type="compositionally biased region" description="Low complexity" evidence="14">
    <location>
        <begin position="853"/>
        <end position="873"/>
    </location>
</feature>
<feature type="domain" description="Poly(A) polymerase RNA-binding" evidence="15">
    <location>
        <begin position="365"/>
        <end position="424"/>
    </location>
</feature>
<dbReference type="EC" id="2.7.7.19" evidence="5"/>
<feature type="region of interest" description="Disordered" evidence="14">
    <location>
        <begin position="949"/>
        <end position="968"/>
    </location>
</feature>
<feature type="domain" description="Poly(A) polymerase central" evidence="16">
    <location>
        <begin position="217"/>
        <end position="361"/>
    </location>
</feature>
<feature type="region of interest" description="Disordered" evidence="14">
    <location>
        <begin position="1402"/>
        <end position="1466"/>
    </location>
</feature>
<evidence type="ECO:0000256" key="14">
    <source>
        <dbReference type="SAM" id="MobiDB-lite"/>
    </source>
</evidence>
<dbReference type="PANTHER" id="PTHR10682">
    <property type="entry name" value="POLY A POLYMERASE"/>
    <property type="match status" value="1"/>
</dbReference>
<feature type="region of interest" description="Disordered" evidence="14">
    <location>
        <begin position="1"/>
        <end position="34"/>
    </location>
</feature>
<reference evidence="19" key="1">
    <citation type="journal article" date="2020" name="Nat. Commun.">
        <title>Genome assembly of wild tea tree DASZ reveals pedigree and selection history of tea varieties.</title>
        <authorList>
            <person name="Zhang W."/>
            <person name="Zhang Y."/>
            <person name="Qiu H."/>
            <person name="Guo Y."/>
            <person name="Wan H."/>
            <person name="Zhang X."/>
            <person name="Scossa F."/>
            <person name="Alseekh S."/>
            <person name="Zhang Q."/>
            <person name="Wang P."/>
            <person name="Xu L."/>
            <person name="Schmidt M.H."/>
            <person name="Jia X."/>
            <person name="Li D."/>
            <person name="Zhu A."/>
            <person name="Guo F."/>
            <person name="Chen W."/>
            <person name="Ni D."/>
            <person name="Usadel B."/>
            <person name="Fernie A.R."/>
            <person name="Wen W."/>
        </authorList>
    </citation>
    <scope>NUCLEOTIDE SEQUENCE [LARGE SCALE GENOMIC DNA]</scope>
    <source>
        <strain evidence="19">cv. G240</strain>
    </source>
</reference>
<feature type="domain" description="Poly(A) polymerase RNA-binding" evidence="15">
    <location>
        <begin position="1328"/>
        <end position="1404"/>
    </location>
</feature>
<dbReference type="Proteomes" id="UP000593564">
    <property type="component" value="Unassembled WGS sequence"/>
</dbReference>
<dbReference type="SUPFAM" id="SSF55003">
    <property type="entry name" value="PAP/Archaeal CCA-adding enzyme, C-terminal domain"/>
    <property type="match status" value="3"/>
</dbReference>
<dbReference type="Pfam" id="PF20750">
    <property type="entry name" value="PAP_NTPase"/>
    <property type="match status" value="2"/>
</dbReference>
<dbReference type="GO" id="GO:0003723">
    <property type="term" value="F:RNA binding"/>
    <property type="evidence" value="ECO:0007669"/>
    <property type="project" value="InterPro"/>
</dbReference>
<dbReference type="Gene3D" id="3.30.460.10">
    <property type="entry name" value="Beta Polymerase, domain 2"/>
    <property type="match status" value="2"/>
</dbReference>
<dbReference type="Pfam" id="PF04928">
    <property type="entry name" value="PAP_central"/>
    <property type="match status" value="3"/>
</dbReference>
<dbReference type="EMBL" id="JACBKZ010000014">
    <property type="protein sequence ID" value="KAF5932006.1"/>
    <property type="molecule type" value="Genomic_DNA"/>
</dbReference>
<dbReference type="SUPFAM" id="SSF81631">
    <property type="entry name" value="PAP/OAS1 substrate-binding domain"/>
    <property type="match status" value="3"/>
</dbReference>
<sequence>MVSSEGSSATPLPPQSPKQFGVTKPLSKAGPSETDLQRTLDLEKFLVDVRLYESKEEAAKREAVLGRIKEIVKDWVKQLTRLRGYTDQMVEDANVVILTFGSYRLGVHGPGADIDTLCVGPSYVNREVDFFFILHDILAEMEEVTELQPVPNAHVPVMKLKFNGVSIDLLYASISLLVVPENLDISDVSVLYNVDEPTVRSLNGCRVADQILKLVPNFETTLRYLKFWAKRRGVYSNVAGFLGGVNWALLVARVCQLYPNAVPSMLVSRFFRVYTQWRWPNPVMLCGIEEDELGFSVWDPRKNPRDRTHHMPIITPTFPCMNSSYNVSVSTLRVMMEQFQFGNKICEEIELNKAQWSALFEPYLFFESYKNYLQVDIVAADTDDLRSWKGWVESRLRQLTLMIEWATSGKLQCHPYPHDYVDSSKQCSHCAFFMGLQRKQVEVIQGQQFDICGTVDKFRRTVDEFRHTVDDMLVSRFFRVYTQWRWPNPVMLCGIEEDELGFSVWDPRKNPHDRTHHMPIITPAFPCMNSSYNASASTLRVMMEQFQFGNKICEEIELNKAQWSALFEPYLFFESYKNYLHVDIIAADTDDLRSWKGWVESRLRQLTLMIERDTYRKLQCHPYPHDSVDSSKQRSHCAFFMGLQRKQGEVIQEGQQFDIRGIIDEFRHSVNMYMFWKPGMEIYVSHVRRKQIPSYVFPEGYKRPQQPRLMSEHHPENPSQENGEVHRPGSGERGFKWKRDSEESPEKRQSIKTERRDSISPDIVSDSFASASKDSMVLGSVRTKGSSDNGTCEVGMAEVGESGSTRRVLRQMESSEEASTDGVKSDKEISYSSVITNLANEINSCEDVGLESVASNSEGNAGSNNQGSSQGDSCDADSEVFGGGVIQSGLLEELEGFMRFNVLVFVFLFSSKQDSWRFLVSLFRMKILGFDYLNRVRLGFCFKKMVSSEGSSATPLPPQSPKQFGPSETDLQRTLDLEKFLVDVGLYESKEEAAKREAVLGRIKEIVKDWVKQLTRLRGYTDQMVEDANAVILTFGSYRLGKDFFFILHDILAEMEEVTELQPVPDAHVPVMKLKFNGVSIDLLYASISLLVVPENLDISDVSVLYNVDEPTVRSLNGCRVADQILKLVPNFEHFRTTLRCLKFWAKRRGVYSNVTGFLGGVNWALLVAQVCQLYPNAVPSMLVSRFFRVYTQWRWPNPVMLCGIEEDELGFSVWDPRKNPRDRFHHMPIITPAFPCMNSSYNVSVSTLRVMMEQFQFGNKICEEIELNKAQWSALFEPYLFFESYKNYLQVDIVAADTDDLRSWKGWIEWATYGKLQCHPYPHDYVDSSKQCSHCAFFMGLQRKQGEVIQEGQQFDICGTVDEFRHRVDEYNFWKPGMEIYVSHVRRKQIPSFVFPEGYRRSRQPRLMTEQHPEKPSQENGEVHRSGSGERGFKRKRDSEESPEKRQSIKTERRDSISPDIVSDSFARASKDSMVLGSVRTKGSSDNGTCEVGMAEVGESGSTRRVLRQMESSEEASTDGVKSDKEISYSSVVTNLASEINSCEDVGLESVAGNSEGNAGSNNQGSSQGDSCEAGSEVFGGRVIQNGLLEELEDEPDINSMKEKYVSVEFLALKLKPCFLRRDRKPAVRGMLGFMRFNDLVFVFLFL</sequence>
<comment type="caution">
    <text evidence="18">The sequence shown here is derived from an EMBL/GenBank/DDBJ whole genome shotgun (WGS) entry which is preliminary data.</text>
</comment>
<dbReference type="FunFam" id="1.10.1410.10:FF:000001">
    <property type="entry name" value="Putative poly(A) polymerase gamma"/>
    <property type="match status" value="2"/>
</dbReference>
<evidence type="ECO:0000256" key="11">
    <source>
        <dbReference type="ARBA" id="ARBA00022842"/>
    </source>
</evidence>
<evidence type="ECO:0000313" key="18">
    <source>
        <dbReference type="EMBL" id="KAF5932006.1"/>
    </source>
</evidence>
<evidence type="ECO:0000259" key="16">
    <source>
        <dbReference type="Pfam" id="PF04928"/>
    </source>
</evidence>
<gene>
    <name evidence="18" type="ORF">HYC85_028177</name>
</gene>
<evidence type="ECO:0000259" key="15">
    <source>
        <dbReference type="Pfam" id="PF04926"/>
    </source>
</evidence>
<evidence type="ECO:0000256" key="3">
    <source>
        <dbReference type="ARBA" id="ARBA00004123"/>
    </source>
</evidence>
<evidence type="ECO:0000256" key="10">
    <source>
        <dbReference type="ARBA" id="ARBA00022840"/>
    </source>
</evidence>
<evidence type="ECO:0000256" key="8">
    <source>
        <dbReference type="ARBA" id="ARBA00022723"/>
    </source>
</evidence>
<dbReference type="InterPro" id="IPR011068">
    <property type="entry name" value="NuclTrfase_I-like_C"/>
</dbReference>
<feature type="domain" description="Poly(A) polymerase central" evidence="16">
    <location>
        <begin position="1134"/>
        <end position="1278"/>
    </location>
</feature>
<dbReference type="GO" id="GO:0005524">
    <property type="term" value="F:ATP binding"/>
    <property type="evidence" value="ECO:0007669"/>
    <property type="project" value="UniProtKB-KW"/>
</dbReference>
<name>A0A7J7FYD7_CAMSI</name>
<evidence type="ECO:0000256" key="2">
    <source>
        <dbReference type="ARBA" id="ARBA00001946"/>
    </source>
</evidence>
<feature type="region of interest" description="Disordered" evidence="14">
    <location>
        <begin position="1552"/>
        <end position="1575"/>
    </location>
</feature>
<evidence type="ECO:0000256" key="7">
    <source>
        <dbReference type="ARBA" id="ARBA00022679"/>
    </source>
</evidence>
<keyword evidence="11" id="KW-0460">Magnesium</keyword>
<dbReference type="GO" id="GO:1990817">
    <property type="term" value="F:poly(A) RNA polymerase activity"/>
    <property type="evidence" value="ECO:0007669"/>
    <property type="project" value="UniProtKB-EC"/>
</dbReference>
<dbReference type="Gene3D" id="1.10.1410.10">
    <property type="match status" value="3"/>
</dbReference>
<feature type="domain" description="Poly(A) polymerase central" evidence="16">
    <location>
        <begin position="468"/>
        <end position="568"/>
    </location>
</feature>
<feature type="region of interest" description="Disordered" evidence="14">
    <location>
        <begin position="1499"/>
        <end position="1524"/>
    </location>
</feature>
<feature type="domain" description="Poly(A) polymerase RNA-binding" evidence="15">
    <location>
        <begin position="572"/>
        <end position="625"/>
    </location>
</feature>
<proteinExistence type="inferred from homology"/>
<dbReference type="InterPro" id="IPR043519">
    <property type="entry name" value="NT_sf"/>
</dbReference>
<keyword evidence="8" id="KW-0479">Metal-binding</keyword>
<dbReference type="GO" id="GO:0005634">
    <property type="term" value="C:nucleus"/>
    <property type="evidence" value="ECO:0007669"/>
    <property type="project" value="UniProtKB-SubCell"/>
</dbReference>
<evidence type="ECO:0000313" key="19">
    <source>
        <dbReference type="Proteomes" id="UP000593564"/>
    </source>
</evidence>
<dbReference type="FunFam" id="3.30.70.590:FF:000002">
    <property type="entry name" value="Nuclear poly(A) polymerase 4"/>
    <property type="match status" value="1"/>
</dbReference>
<feature type="compositionally biased region" description="Low complexity" evidence="14">
    <location>
        <begin position="1553"/>
        <end position="1570"/>
    </location>
</feature>
<comment type="catalytic activity">
    <reaction evidence="13">
        <text>RNA(n) + ATP = RNA(n)-3'-adenine ribonucleotide + diphosphate</text>
        <dbReference type="Rhea" id="RHEA:11332"/>
        <dbReference type="Rhea" id="RHEA-COMP:14527"/>
        <dbReference type="Rhea" id="RHEA-COMP:17347"/>
        <dbReference type="ChEBI" id="CHEBI:30616"/>
        <dbReference type="ChEBI" id="CHEBI:33019"/>
        <dbReference type="ChEBI" id="CHEBI:140395"/>
        <dbReference type="ChEBI" id="CHEBI:173115"/>
        <dbReference type="EC" id="2.7.7.19"/>
    </reaction>
</comment>
<dbReference type="InterPro" id="IPR007012">
    <property type="entry name" value="PolA_pol_cen_dom"/>
</dbReference>
<dbReference type="Gene3D" id="3.30.70.590">
    <property type="entry name" value="Poly(A) polymerase predicted RNA binding domain"/>
    <property type="match status" value="3"/>
</dbReference>
<dbReference type="PANTHER" id="PTHR10682:SF22">
    <property type="entry name" value="POLYNUCLEOTIDE ADENYLYLTRANSFERASE"/>
    <property type="match status" value="1"/>
</dbReference>
<feature type="domain" description="Poly(A) polymerase RNA-binding" evidence="15">
    <location>
        <begin position="629"/>
        <end position="705"/>
    </location>
</feature>
<keyword evidence="12" id="KW-0539">Nucleus</keyword>
<accession>A0A7J7FYD7</accession>
<evidence type="ECO:0000259" key="17">
    <source>
        <dbReference type="Pfam" id="PF20750"/>
    </source>
</evidence>
<dbReference type="GO" id="GO:0046872">
    <property type="term" value="F:metal ion binding"/>
    <property type="evidence" value="ECO:0007669"/>
    <property type="project" value="UniProtKB-KW"/>
</dbReference>
<dbReference type="Pfam" id="PF04926">
    <property type="entry name" value="PAP_RNA-bind"/>
    <property type="match status" value="4"/>
</dbReference>
<evidence type="ECO:0000256" key="4">
    <source>
        <dbReference type="ARBA" id="ARBA00010912"/>
    </source>
</evidence>
<dbReference type="InterPro" id="IPR007010">
    <property type="entry name" value="PolA_pol_RNA-bd_dom"/>
</dbReference>
<evidence type="ECO:0000256" key="1">
    <source>
        <dbReference type="ARBA" id="ARBA00001936"/>
    </source>
</evidence>
<feature type="compositionally biased region" description="Polar residues" evidence="14">
    <location>
        <begin position="1"/>
        <end position="10"/>
    </location>
</feature>
<comment type="similarity">
    <text evidence="4">Belongs to the poly(A) polymerase family.</text>
</comment>
<dbReference type="CDD" id="cd05402">
    <property type="entry name" value="NT_PAP_TUTase"/>
    <property type="match status" value="2"/>
</dbReference>
<comment type="cofactor">
    <cofactor evidence="1">
        <name>Mn(2+)</name>
        <dbReference type="ChEBI" id="CHEBI:29035"/>
    </cofactor>
</comment>
<protein>
    <recommendedName>
        <fullName evidence="5">polynucleotide adenylyltransferase</fullName>
        <ecNumber evidence="5">2.7.7.19</ecNumber>
    </recommendedName>
</protein>
<keyword evidence="19" id="KW-1185">Reference proteome</keyword>
<feature type="compositionally biased region" description="Basic and acidic residues" evidence="14">
    <location>
        <begin position="723"/>
        <end position="759"/>
    </location>
</feature>
<keyword evidence="9" id="KW-0547">Nucleotide-binding</keyword>
<feature type="region of interest" description="Disordered" evidence="14">
    <location>
        <begin position="698"/>
        <end position="767"/>
    </location>
</feature>
<keyword evidence="7" id="KW-0808">Transferase</keyword>
<comment type="cofactor">
    <cofactor evidence="2">
        <name>Mg(2+)</name>
        <dbReference type="ChEBI" id="CHEBI:18420"/>
    </cofactor>
</comment>
<dbReference type="SUPFAM" id="SSF81301">
    <property type="entry name" value="Nucleotidyltransferase"/>
    <property type="match status" value="2"/>
</dbReference>